<evidence type="ECO:0000313" key="4">
    <source>
        <dbReference type="Proteomes" id="UP000002640"/>
    </source>
</evidence>
<dbReference type="PANTHER" id="PTHR23101:SF25">
    <property type="entry name" value="GTPASE-ACTIVATING PROTEIN AND VPS9 DOMAIN-CONTAINING PROTEIN 1"/>
    <property type="match status" value="1"/>
</dbReference>
<gene>
    <name evidence="3" type="ORF">PHYSODRAFT_514560</name>
</gene>
<reference evidence="3 4" key="1">
    <citation type="journal article" date="2006" name="Science">
        <title>Phytophthora genome sequences uncover evolutionary origins and mechanisms of pathogenesis.</title>
        <authorList>
            <person name="Tyler B.M."/>
            <person name="Tripathy S."/>
            <person name="Zhang X."/>
            <person name="Dehal P."/>
            <person name="Jiang R.H."/>
            <person name="Aerts A."/>
            <person name="Arredondo F.D."/>
            <person name="Baxter L."/>
            <person name="Bensasson D."/>
            <person name="Beynon J.L."/>
            <person name="Chapman J."/>
            <person name="Damasceno C.M."/>
            <person name="Dorrance A.E."/>
            <person name="Dou D."/>
            <person name="Dickerman A.W."/>
            <person name="Dubchak I.L."/>
            <person name="Garbelotto M."/>
            <person name="Gijzen M."/>
            <person name="Gordon S.G."/>
            <person name="Govers F."/>
            <person name="Grunwald N.J."/>
            <person name="Huang W."/>
            <person name="Ivors K.L."/>
            <person name="Jones R.W."/>
            <person name="Kamoun S."/>
            <person name="Krampis K."/>
            <person name="Lamour K.H."/>
            <person name="Lee M.K."/>
            <person name="McDonald W.H."/>
            <person name="Medina M."/>
            <person name="Meijer H.J."/>
            <person name="Nordberg E.K."/>
            <person name="Maclean D.J."/>
            <person name="Ospina-Giraldo M.D."/>
            <person name="Morris P.F."/>
            <person name="Phuntumart V."/>
            <person name="Putnam N.H."/>
            <person name="Rash S."/>
            <person name="Rose J.K."/>
            <person name="Sakihama Y."/>
            <person name="Salamov A.A."/>
            <person name="Savidor A."/>
            <person name="Scheuring C.F."/>
            <person name="Smith B.M."/>
            <person name="Sobral B.W."/>
            <person name="Terry A."/>
            <person name="Torto-Alalibo T.A."/>
            <person name="Win J."/>
            <person name="Xu Z."/>
            <person name="Zhang H."/>
            <person name="Grigoriev I.V."/>
            <person name="Rokhsar D.S."/>
            <person name="Boore J.L."/>
        </authorList>
    </citation>
    <scope>NUCLEOTIDE SEQUENCE [LARGE SCALE GENOMIC DNA]</scope>
    <source>
        <strain evidence="3 4">P6497</strain>
    </source>
</reference>
<dbReference type="STRING" id="1094619.G4ZTE1"/>
<dbReference type="InterPro" id="IPR037191">
    <property type="entry name" value="VPS9_dom_sf"/>
</dbReference>
<dbReference type="PANTHER" id="PTHR23101">
    <property type="entry name" value="RAB GDP/GTP EXCHANGE FACTOR"/>
    <property type="match status" value="1"/>
</dbReference>
<dbReference type="Gene3D" id="1.20.1050.80">
    <property type="entry name" value="VPS9 domain"/>
    <property type="match status" value="1"/>
</dbReference>
<dbReference type="SUPFAM" id="SSF109993">
    <property type="entry name" value="VPS9 domain"/>
    <property type="match status" value="1"/>
</dbReference>
<feature type="compositionally biased region" description="Low complexity" evidence="1">
    <location>
        <begin position="476"/>
        <end position="488"/>
    </location>
</feature>
<dbReference type="GO" id="GO:0030139">
    <property type="term" value="C:endocytic vesicle"/>
    <property type="evidence" value="ECO:0007669"/>
    <property type="project" value="TreeGrafter"/>
</dbReference>
<feature type="compositionally biased region" description="Gly residues" evidence="1">
    <location>
        <begin position="1"/>
        <end position="10"/>
    </location>
</feature>
<dbReference type="Proteomes" id="UP000002640">
    <property type="component" value="Unassembled WGS sequence"/>
</dbReference>
<dbReference type="InParanoid" id="G4ZTE1"/>
<dbReference type="GeneID" id="20659573"/>
<feature type="domain" description="VPS9" evidence="2">
    <location>
        <begin position="303"/>
        <end position="445"/>
    </location>
</feature>
<sequence length="523" mass="58704">MMFWGLGGGAKPSNASATGHADASRRSSQNAEIAAAPTVLSTPSYVLSEQRRSELLLAARTNRVSWIDGAEERRNQALSAGSSEFPGSLAVSAIPSHCRDALEGVNEELSRFFASLDELKLKILANDMQLTEEAAETAADAPNSTRRYCTLFQELREQEALLDQWQRSHSPRTRKLTGHDREMAFLVGFRELVALLKNTQAAELVYRIQSFVKRAELWDLPLMLRAIATRDRPGGKVQDFVKKLVEQIKHSGKLRKLLRGDEEGEEFLHVRDEYGVGLLHEVLEAFLMEKLYAKTLTPSDEVALQDEALHERLSLLGFVTFKHLDLPVPKTEEQEQTWLRLSSQLEAMTLCPSPRRKMDAVLRVCQELTIFLKSQNGGRFPSADEFLPALIYVVLRANPAELKRNVAYILEYRSPSKLVSEPGYFFTHLVSSVAFLEEVDGSLLTISAEEFDEGLRRSKESLRQRGVRRELDPEVASNASSGSASRRNQMTAHQAASKEDNEEESLRLPNVLEIRAKRLAMLA</sequence>
<dbReference type="InterPro" id="IPR045046">
    <property type="entry name" value="Vps9-like"/>
</dbReference>
<keyword evidence="4" id="KW-1185">Reference proteome</keyword>
<evidence type="ECO:0000313" key="3">
    <source>
        <dbReference type="EMBL" id="EGZ12905.1"/>
    </source>
</evidence>
<evidence type="ECO:0000259" key="2">
    <source>
        <dbReference type="PROSITE" id="PS51205"/>
    </source>
</evidence>
<dbReference type="OMA" id="GHDREMA"/>
<protein>
    <recommendedName>
        <fullName evidence="2">VPS9 domain-containing protein</fullName>
    </recommendedName>
</protein>
<dbReference type="AlphaFoldDB" id="G4ZTE1"/>
<name>G4ZTE1_PHYSP</name>
<dbReference type="InterPro" id="IPR003123">
    <property type="entry name" value="VPS9"/>
</dbReference>
<proteinExistence type="predicted"/>
<dbReference type="Pfam" id="PF02204">
    <property type="entry name" value="VPS9"/>
    <property type="match status" value="1"/>
</dbReference>
<dbReference type="PROSITE" id="PS51205">
    <property type="entry name" value="VPS9"/>
    <property type="match status" value="1"/>
</dbReference>
<dbReference type="RefSeq" id="XP_009530334.1">
    <property type="nucleotide sequence ID" value="XM_009532039.1"/>
</dbReference>
<organism evidence="3 4">
    <name type="scientific">Phytophthora sojae (strain P6497)</name>
    <name type="common">Soybean stem and root rot agent</name>
    <name type="synonym">Phytophthora megasperma f. sp. glycines</name>
    <dbReference type="NCBI Taxonomy" id="1094619"/>
    <lineage>
        <taxon>Eukaryota</taxon>
        <taxon>Sar</taxon>
        <taxon>Stramenopiles</taxon>
        <taxon>Oomycota</taxon>
        <taxon>Peronosporomycetes</taxon>
        <taxon>Peronosporales</taxon>
        <taxon>Peronosporaceae</taxon>
        <taxon>Phytophthora</taxon>
    </lineage>
</organism>
<dbReference type="KEGG" id="psoj:PHYSODRAFT_514560"/>
<dbReference type="EMBL" id="JH159156">
    <property type="protein sequence ID" value="EGZ12905.1"/>
    <property type="molecule type" value="Genomic_DNA"/>
</dbReference>
<dbReference type="SMR" id="G4ZTE1"/>
<dbReference type="GO" id="GO:0005829">
    <property type="term" value="C:cytosol"/>
    <property type="evidence" value="ECO:0007669"/>
    <property type="project" value="TreeGrafter"/>
</dbReference>
<dbReference type="GO" id="GO:0016192">
    <property type="term" value="P:vesicle-mediated transport"/>
    <property type="evidence" value="ECO:0007669"/>
    <property type="project" value="InterPro"/>
</dbReference>
<dbReference type="SMART" id="SM00167">
    <property type="entry name" value="VPS9"/>
    <property type="match status" value="1"/>
</dbReference>
<feature type="region of interest" description="Disordered" evidence="1">
    <location>
        <begin position="1"/>
        <end position="30"/>
    </location>
</feature>
<evidence type="ECO:0000256" key="1">
    <source>
        <dbReference type="SAM" id="MobiDB-lite"/>
    </source>
</evidence>
<feature type="compositionally biased region" description="Basic and acidic residues" evidence="1">
    <location>
        <begin position="462"/>
        <end position="472"/>
    </location>
</feature>
<feature type="region of interest" description="Disordered" evidence="1">
    <location>
        <begin position="462"/>
        <end position="504"/>
    </location>
</feature>
<dbReference type="GO" id="GO:0031267">
    <property type="term" value="F:small GTPase binding"/>
    <property type="evidence" value="ECO:0007669"/>
    <property type="project" value="TreeGrafter"/>
</dbReference>
<accession>G4ZTE1</accession>
<dbReference type="GO" id="GO:0005085">
    <property type="term" value="F:guanyl-nucleotide exchange factor activity"/>
    <property type="evidence" value="ECO:0007669"/>
    <property type="project" value="InterPro"/>
</dbReference>